<dbReference type="GO" id="GO:0043456">
    <property type="term" value="P:regulation of pentose-phosphate shunt"/>
    <property type="evidence" value="ECO:0007669"/>
    <property type="project" value="TreeGrafter"/>
</dbReference>
<proteinExistence type="predicted"/>
<gene>
    <name evidence="4" type="ORF">SCODWIG_01498</name>
</gene>
<evidence type="ECO:0000256" key="1">
    <source>
        <dbReference type="ARBA" id="ARBA00022801"/>
    </source>
</evidence>
<protein>
    <submittedName>
        <fullName evidence="4">Related to Broad-specificity phosphatase YOR283W</fullName>
    </submittedName>
</protein>
<dbReference type="InterPro" id="IPR029033">
    <property type="entry name" value="His_PPase_superfam"/>
</dbReference>
<evidence type="ECO:0000313" key="5">
    <source>
        <dbReference type="Proteomes" id="UP000262825"/>
    </source>
</evidence>
<dbReference type="Gene3D" id="3.40.50.1240">
    <property type="entry name" value="Phosphoglycerate mutase-like"/>
    <property type="match status" value="1"/>
</dbReference>
<dbReference type="GO" id="GO:0004331">
    <property type="term" value="F:fructose-2,6-bisphosphate 2-phosphatase activity"/>
    <property type="evidence" value="ECO:0007669"/>
    <property type="project" value="TreeGrafter"/>
</dbReference>
<dbReference type="GO" id="GO:0045820">
    <property type="term" value="P:negative regulation of glycolytic process"/>
    <property type="evidence" value="ECO:0007669"/>
    <property type="project" value="TreeGrafter"/>
</dbReference>
<feature type="binding site" evidence="3">
    <location>
        <begin position="25"/>
        <end position="32"/>
    </location>
    <ligand>
        <name>substrate</name>
    </ligand>
</feature>
<reference evidence="5" key="1">
    <citation type="submission" date="2018-06" db="EMBL/GenBank/DDBJ databases">
        <authorList>
            <person name="Guldener U."/>
        </authorList>
    </citation>
    <scope>NUCLEOTIDE SEQUENCE [LARGE SCALE GENOMIC DNA]</scope>
    <source>
        <strain evidence="5">UTAD17</strain>
    </source>
</reference>
<dbReference type="SMART" id="SM00855">
    <property type="entry name" value="PGAM"/>
    <property type="match status" value="1"/>
</dbReference>
<evidence type="ECO:0000256" key="3">
    <source>
        <dbReference type="PIRSR" id="PIRSR613078-2"/>
    </source>
</evidence>
<dbReference type="VEuPathDB" id="FungiDB:SCODWIG_01498"/>
<dbReference type="Proteomes" id="UP000262825">
    <property type="component" value="Unassembled WGS sequence"/>
</dbReference>
<dbReference type="InterPro" id="IPR001345">
    <property type="entry name" value="PG/BPGM_mutase_AS"/>
</dbReference>
<name>A0A376B4W8_9ASCO</name>
<feature type="active site" description="Tele-phosphohistidine intermediate" evidence="2">
    <location>
        <position position="26"/>
    </location>
</feature>
<feature type="active site" description="Proton donor/acceptor" evidence="2">
    <location>
        <position position="109"/>
    </location>
</feature>
<dbReference type="PROSITE" id="PS00175">
    <property type="entry name" value="PG_MUTASE"/>
    <property type="match status" value="1"/>
</dbReference>
<evidence type="ECO:0000313" key="4">
    <source>
        <dbReference type="EMBL" id="SSD59737.1"/>
    </source>
</evidence>
<dbReference type="Pfam" id="PF00300">
    <property type="entry name" value="His_Phos_1"/>
    <property type="match status" value="1"/>
</dbReference>
<dbReference type="InterPro" id="IPR013078">
    <property type="entry name" value="His_Pase_superF_clade-1"/>
</dbReference>
<sequence length="238" mass="27523">MTVNNDEVYYTTNTDPNVLRIFIIRHGQTNHNVKKILQGHLDTDLNEEGLEQAFKVGKYLHDNKRIKFEKFYSSDLKRCQQTLKQILKSYEGTDTNLQGTVVFSDQLRERSMGVIQGMHIDDAIEYAKKNGKASYREFGEQKNEFHNRLTKAFEKMVQQEPNAKNIGLISHGGSIRYILSWLGYKSDVDDVALKLIVYNTSVTIIDYIRDEKVFKIRLIGNTNHLGDGKFVVNDTRVR</sequence>
<dbReference type="EMBL" id="UFAJ01000195">
    <property type="protein sequence ID" value="SSD59737.1"/>
    <property type="molecule type" value="Genomic_DNA"/>
</dbReference>
<dbReference type="OrthoDB" id="354304at2759"/>
<dbReference type="PANTHER" id="PTHR46517:SF1">
    <property type="entry name" value="FRUCTOSE-2,6-BISPHOSPHATASE TIGAR"/>
    <property type="match status" value="1"/>
</dbReference>
<dbReference type="SUPFAM" id="SSF53254">
    <property type="entry name" value="Phosphoglycerate mutase-like"/>
    <property type="match status" value="1"/>
</dbReference>
<dbReference type="CDD" id="cd07067">
    <property type="entry name" value="HP_PGM_like"/>
    <property type="match status" value="1"/>
</dbReference>
<accession>A0A376B4W8</accession>
<keyword evidence="1" id="KW-0378">Hydrolase</keyword>
<evidence type="ECO:0000256" key="2">
    <source>
        <dbReference type="PIRSR" id="PIRSR613078-1"/>
    </source>
</evidence>
<dbReference type="PANTHER" id="PTHR46517">
    <property type="entry name" value="FRUCTOSE-2,6-BISPHOSPHATASE TIGAR"/>
    <property type="match status" value="1"/>
</dbReference>
<keyword evidence="5" id="KW-1185">Reference proteome</keyword>
<organism evidence="4 5">
    <name type="scientific">Saccharomycodes ludwigii</name>
    <dbReference type="NCBI Taxonomy" id="36035"/>
    <lineage>
        <taxon>Eukaryota</taxon>
        <taxon>Fungi</taxon>
        <taxon>Dikarya</taxon>
        <taxon>Ascomycota</taxon>
        <taxon>Saccharomycotina</taxon>
        <taxon>Saccharomycetes</taxon>
        <taxon>Saccharomycodales</taxon>
        <taxon>Saccharomycodaceae</taxon>
        <taxon>Saccharomycodes</taxon>
    </lineage>
</organism>
<dbReference type="GO" id="GO:0005829">
    <property type="term" value="C:cytosol"/>
    <property type="evidence" value="ECO:0007669"/>
    <property type="project" value="TreeGrafter"/>
</dbReference>
<dbReference type="AlphaFoldDB" id="A0A376B4W8"/>
<dbReference type="InterPro" id="IPR051695">
    <property type="entry name" value="Phosphoglycerate_Mutase"/>
</dbReference>
<feature type="binding site" evidence="3">
    <location>
        <position position="78"/>
    </location>
    <ligand>
        <name>substrate</name>
    </ligand>
</feature>